<reference evidence="1 2" key="1">
    <citation type="journal article" date="2013" name="Curr. Biol.">
        <title>The Genome of the Foraminiferan Reticulomyxa filosa.</title>
        <authorList>
            <person name="Glockner G."/>
            <person name="Hulsmann N."/>
            <person name="Schleicher M."/>
            <person name="Noegel A.A."/>
            <person name="Eichinger L."/>
            <person name="Gallinger C."/>
            <person name="Pawlowski J."/>
            <person name="Sierra R."/>
            <person name="Euteneuer U."/>
            <person name="Pillet L."/>
            <person name="Moustafa A."/>
            <person name="Platzer M."/>
            <person name="Groth M."/>
            <person name="Szafranski K."/>
            <person name="Schliwa M."/>
        </authorList>
    </citation>
    <scope>NUCLEOTIDE SEQUENCE [LARGE SCALE GENOMIC DNA]</scope>
</reference>
<name>X6L7Z4_RETFI</name>
<proteinExistence type="predicted"/>
<accession>X6L7Z4</accession>
<comment type="caution">
    <text evidence="1">The sequence shown here is derived from an EMBL/GenBank/DDBJ whole genome shotgun (WGS) entry which is preliminary data.</text>
</comment>
<protein>
    <submittedName>
        <fullName evidence="1">Uncharacterized protein</fullName>
    </submittedName>
</protein>
<dbReference type="EMBL" id="ASPP01049502">
    <property type="protein sequence ID" value="ETN97503.1"/>
    <property type="molecule type" value="Genomic_DNA"/>
</dbReference>
<feature type="non-terminal residue" evidence="1">
    <location>
        <position position="1"/>
    </location>
</feature>
<dbReference type="AlphaFoldDB" id="X6L7Z4"/>
<dbReference type="Proteomes" id="UP000023152">
    <property type="component" value="Unassembled WGS sequence"/>
</dbReference>
<evidence type="ECO:0000313" key="1">
    <source>
        <dbReference type="EMBL" id="ETN97503.1"/>
    </source>
</evidence>
<keyword evidence="2" id="KW-1185">Reference proteome</keyword>
<evidence type="ECO:0000313" key="2">
    <source>
        <dbReference type="Proteomes" id="UP000023152"/>
    </source>
</evidence>
<sequence>NECKITLPMKISSSFDTNVHVIDGSNANYKIQKMHVNTNVRKLQLFEKQRREKLNEINWNDIWSFEQFRNNVFIRSNSISSIKIDVNTTTKELIAYNDTLIKDFGKFTENLQKLTQDNQKWIH</sequence>
<gene>
    <name evidence="1" type="ORF">RFI_40026</name>
</gene>
<organism evidence="1 2">
    <name type="scientific">Reticulomyxa filosa</name>
    <dbReference type="NCBI Taxonomy" id="46433"/>
    <lineage>
        <taxon>Eukaryota</taxon>
        <taxon>Sar</taxon>
        <taxon>Rhizaria</taxon>
        <taxon>Retaria</taxon>
        <taxon>Foraminifera</taxon>
        <taxon>Monothalamids</taxon>
        <taxon>Reticulomyxidae</taxon>
        <taxon>Reticulomyxa</taxon>
    </lineage>
</organism>